<organism evidence="1 2">
    <name type="scientific">Chryseobacterium pennae</name>
    <dbReference type="NCBI Taxonomy" id="2258962"/>
    <lineage>
        <taxon>Bacteria</taxon>
        <taxon>Pseudomonadati</taxon>
        <taxon>Bacteroidota</taxon>
        <taxon>Flavobacteriia</taxon>
        <taxon>Flavobacteriales</taxon>
        <taxon>Weeksellaceae</taxon>
        <taxon>Chryseobacterium group</taxon>
        <taxon>Chryseobacterium</taxon>
    </lineage>
</organism>
<protein>
    <submittedName>
        <fullName evidence="1">Uncharacterized protein</fullName>
    </submittedName>
</protein>
<gene>
    <name evidence="1" type="ORF">DRF65_26490</name>
</gene>
<comment type="caution">
    <text evidence="1">The sequence shown here is derived from an EMBL/GenBank/DDBJ whole genome shotgun (WGS) entry which is preliminary data.</text>
</comment>
<reference evidence="2" key="1">
    <citation type="submission" date="2018-06" db="EMBL/GenBank/DDBJ databases">
        <authorList>
            <person name="Lum Nde A."/>
            <person name="Hugo C."/>
        </authorList>
    </citation>
    <scope>NUCLEOTIDE SEQUENCE [LARGE SCALE GENOMIC DNA]</scope>
    <source>
        <strain evidence="2">1_F178</strain>
    </source>
</reference>
<accession>A0A3D9C0S1</accession>
<name>A0A3D9C0S1_9FLAO</name>
<sequence length="83" mass="9768">MVIQGNSNNADLSFFNNLAIFNNIDVIQNNHFLLEPSEVLQDFDEEQIQIAVTQKRLFQKFIEMNPLLKDLDALMKYDLKYMN</sequence>
<proteinExistence type="predicted"/>
<evidence type="ECO:0000313" key="2">
    <source>
        <dbReference type="Proteomes" id="UP000256686"/>
    </source>
</evidence>
<evidence type="ECO:0000313" key="1">
    <source>
        <dbReference type="EMBL" id="REC59374.1"/>
    </source>
</evidence>
<dbReference type="Proteomes" id="UP000256686">
    <property type="component" value="Unassembled WGS sequence"/>
</dbReference>
<dbReference type="EMBL" id="QNVT01000040">
    <property type="protein sequence ID" value="REC59374.1"/>
    <property type="molecule type" value="Genomic_DNA"/>
</dbReference>
<dbReference type="AlphaFoldDB" id="A0A3D9C0S1"/>
<keyword evidence="2" id="KW-1185">Reference proteome</keyword>